<organism evidence="7 8">
    <name type="scientific">Heracleum sosnowskyi</name>
    <dbReference type="NCBI Taxonomy" id="360622"/>
    <lineage>
        <taxon>Eukaryota</taxon>
        <taxon>Viridiplantae</taxon>
        <taxon>Streptophyta</taxon>
        <taxon>Embryophyta</taxon>
        <taxon>Tracheophyta</taxon>
        <taxon>Spermatophyta</taxon>
        <taxon>Magnoliopsida</taxon>
        <taxon>eudicotyledons</taxon>
        <taxon>Gunneridae</taxon>
        <taxon>Pentapetalae</taxon>
        <taxon>asterids</taxon>
        <taxon>campanulids</taxon>
        <taxon>Apiales</taxon>
        <taxon>Apiaceae</taxon>
        <taxon>Apioideae</taxon>
        <taxon>apioid superclade</taxon>
        <taxon>Tordylieae</taxon>
        <taxon>Tordyliinae</taxon>
        <taxon>Heracleum</taxon>
    </lineage>
</organism>
<dbReference type="AlphaFoldDB" id="A0AAD8IQ46"/>
<evidence type="ECO:0000256" key="3">
    <source>
        <dbReference type="ARBA" id="ARBA00022737"/>
    </source>
</evidence>
<evidence type="ECO:0000256" key="1">
    <source>
        <dbReference type="ARBA" id="ARBA00004173"/>
    </source>
</evidence>
<sequence length="493" mass="57030">MKQLLNFLYRSRSSLKPSNYYYSLSTRLQSLSSLFYSTAAAPPPTVAGKNRDDDSLYRRISPVGDWNVSVEPILNQWVQEGRIVNKPALHDIIKQLRRYKRYKHALEVSQWMSDKRLFQLTRSDMAVRLDLISRAKGIDQALIYFNDIPEQMKNLEVYGSLHNCYVEENSMEKAEDLMQKMRDLGFLKYALPYNNMLSLYCKTGNFDKLKPLLHEMNEKGIKWDKFTYSILLSTYSTSCSTEEIDVIVQKMESEPQCRLDWDCYTSAADAYKNVGSVEKASMMLKKAEGLIQTSKRKSLGYEFLITHYSAMGNKAEVLRVWEVYQKKGKIYNTGYKSMIMSLLKLDDIIGAEKIFEEWEDSQLSYDFRIPNFLISYYCKKGLMGKAEALVERAKQRDKKPLPYTWYYLATGYSGCGQPQKAVEAMKRGISECRPGWLLPSKDILVACLEYMKGNNDFEEAKEFIRSLVAKDIVSAGIEKELLNYFETGKEDIS</sequence>
<feature type="repeat" description="PPR" evidence="6">
    <location>
        <begin position="154"/>
        <end position="188"/>
    </location>
</feature>
<dbReference type="SUPFAM" id="SSF48452">
    <property type="entry name" value="TPR-like"/>
    <property type="match status" value="1"/>
</dbReference>
<comment type="caution">
    <text evidence="7">The sequence shown here is derived from an EMBL/GenBank/DDBJ whole genome shotgun (WGS) entry which is preliminary data.</text>
</comment>
<evidence type="ECO:0000256" key="2">
    <source>
        <dbReference type="ARBA" id="ARBA00007626"/>
    </source>
</evidence>
<evidence type="ECO:0000256" key="6">
    <source>
        <dbReference type="PROSITE-ProRule" id="PRU00708"/>
    </source>
</evidence>
<dbReference type="PANTHER" id="PTHR45717">
    <property type="entry name" value="OS12G0527900 PROTEIN"/>
    <property type="match status" value="1"/>
</dbReference>
<keyword evidence="4" id="KW-0809">Transit peptide</keyword>
<dbReference type="NCBIfam" id="TIGR00756">
    <property type="entry name" value="PPR"/>
    <property type="match status" value="1"/>
</dbReference>
<dbReference type="Gene3D" id="1.25.40.10">
    <property type="entry name" value="Tetratricopeptide repeat domain"/>
    <property type="match status" value="2"/>
</dbReference>
<dbReference type="PROSITE" id="PS51375">
    <property type="entry name" value="PPR"/>
    <property type="match status" value="2"/>
</dbReference>
<keyword evidence="3" id="KW-0677">Repeat</keyword>
<dbReference type="EMBL" id="JAUIZM010000004">
    <property type="protein sequence ID" value="KAK1389765.1"/>
    <property type="molecule type" value="Genomic_DNA"/>
</dbReference>
<dbReference type="PANTHER" id="PTHR45717:SF28">
    <property type="entry name" value="PENTACOTRIPEPTIDE-REPEAT REGION OF PRORP DOMAIN-CONTAINING PROTEIN"/>
    <property type="match status" value="1"/>
</dbReference>
<dbReference type="FunFam" id="1.25.40.10:FF:000385">
    <property type="entry name" value="Pentatricopeptide repeat-containing protein mitochondrial"/>
    <property type="match status" value="1"/>
</dbReference>
<dbReference type="InterPro" id="IPR002885">
    <property type="entry name" value="PPR_rpt"/>
</dbReference>
<dbReference type="Pfam" id="PF01535">
    <property type="entry name" value="PPR"/>
    <property type="match status" value="3"/>
</dbReference>
<reference evidence="7" key="2">
    <citation type="submission" date="2023-05" db="EMBL/GenBank/DDBJ databases">
        <authorList>
            <person name="Schelkunov M.I."/>
        </authorList>
    </citation>
    <scope>NUCLEOTIDE SEQUENCE</scope>
    <source>
        <strain evidence="7">Hsosn_3</strain>
        <tissue evidence="7">Leaf</tissue>
    </source>
</reference>
<dbReference type="Proteomes" id="UP001237642">
    <property type="component" value="Unassembled WGS sequence"/>
</dbReference>
<dbReference type="GO" id="GO:0003729">
    <property type="term" value="F:mRNA binding"/>
    <property type="evidence" value="ECO:0007669"/>
    <property type="project" value="UniProtKB-ARBA"/>
</dbReference>
<gene>
    <name evidence="7" type="ORF">POM88_017943</name>
</gene>
<evidence type="ECO:0000256" key="4">
    <source>
        <dbReference type="ARBA" id="ARBA00022946"/>
    </source>
</evidence>
<evidence type="ECO:0000256" key="5">
    <source>
        <dbReference type="ARBA" id="ARBA00023128"/>
    </source>
</evidence>
<feature type="repeat" description="PPR" evidence="6">
    <location>
        <begin position="189"/>
        <end position="223"/>
    </location>
</feature>
<keyword evidence="5" id="KW-0496">Mitochondrion</keyword>
<reference evidence="7" key="1">
    <citation type="submission" date="2023-02" db="EMBL/GenBank/DDBJ databases">
        <title>Genome of toxic invasive species Heracleum sosnowskyi carries increased number of genes despite the absence of recent whole-genome duplications.</title>
        <authorList>
            <person name="Schelkunov M."/>
            <person name="Shtratnikova V."/>
            <person name="Makarenko M."/>
            <person name="Klepikova A."/>
            <person name="Omelchenko D."/>
            <person name="Novikova G."/>
            <person name="Obukhova E."/>
            <person name="Bogdanov V."/>
            <person name="Penin A."/>
            <person name="Logacheva M."/>
        </authorList>
    </citation>
    <scope>NUCLEOTIDE SEQUENCE</scope>
    <source>
        <strain evidence="7">Hsosn_3</strain>
        <tissue evidence="7">Leaf</tissue>
    </source>
</reference>
<evidence type="ECO:0000313" key="8">
    <source>
        <dbReference type="Proteomes" id="UP001237642"/>
    </source>
</evidence>
<proteinExistence type="inferred from homology"/>
<dbReference type="InterPro" id="IPR011990">
    <property type="entry name" value="TPR-like_helical_dom_sf"/>
</dbReference>
<comment type="subcellular location">
    <subcellularLocation>
        <location evidence="1">Mitochondrion</location>
    </subcellularLocation>
</comment>
<dbReference type="Pfam" id="PF13041">
    <property type="entry name" value="PPR_2"/>
    <property type="match status" value="1"/>
</dbReference>
<keyword evidence="8" id="KW-1185">Reference proteome</keyword>
<accession>A0AAD8IQ46</accession>
<protein>
    <submittedName>
        <fullName evidence="7">Pentatricopeptide repeat-containing protein</fullName>
    </submittedName>
</protein>
<name>A0AAD8IQ46_9APIA</name>
<dbReference type="GO" id="GO:0005739">
    <property type="term" value="C:mitochondrion"/>
    <property type="evidence" value="ECO:0007669"/>
    <property type="project" value="UniProtKB-SubCell"/>
</dbReference>
<comment type="similarity">
    <text evidence="2">Belongs to the PPR family. P subfamily.</text>
</comment>
<evidence type="ECO:0000313" key="7">
    <source>
        <dbReference type="EMBL" id="KAK1389765.1"/>
    </source>
</evidence>